<evidence type="ECO:0000313" key="1">
    <source>
        <dbReference type="EMBL" id="AND75150.1"/>
    </source>
</evidence>
<name>A0A1S5R645_9CAUD</name>
<evidence type="ECO:0000313" key="2">
    <source>
        <dbReference type="Proteomes" id="UP000225821"/>
    </source>
</evidence>
<proteinExistence type="predicted"/>
<protein>
    <submittedName>
        <fullName evidence="1">Uncharacterized protein</fullName>
    </submittedName>
</protein>
<dbReference type="EMBL" id="KU873925">
    <property type="protein sequence ID" value="AND75150.1"/>
    <property type="molecule type" value="Genomic_DNA"/>
</dbReference>
<keyword evidence="2" id="KW-1185">Reference proteome</keyword>
<organism evidence="1 2">
    <name type="scientific">Pseudomonas phage pf16</name>
    <dbReference type="NCBI Taxonomy" id="1815630"/>
    <lineage>
        <taxon>Viruses</taxon>
        <taxon>Duplodnaviria</taxon>
        <taxon>Heunggongvirae</taxon>
        <taxon>Uroviricota</taxon>
        <taxon>Caudoviricetes</taxon>
        <taxon>Chakrabartyvirus</taxon>
        <taxon>Chakrabartyvirus pf16</taxon>
    </lineage>
</organism>
<dbReference type="Proteomes" id="UP000225821">
    <property type="component" value="Segment"/>
</dbReference>
<gene>
    <name evidence="1" type="ORF">pf16_227</name>
</gene>
<accession>A0A1S5R645</accession>
<sequence length="70" mass="8411">MLKMKAEMDVYGTIVITPESSVESYALKHWCRDAHIQQRDLMRCEESHWRGSKLKVNFDMERQNEENHSR</sequence>
<reference evidence="1 2" key="1">
    <citation type="submission" date="2016-03" db="EMBL/GenBank/DDBJ databases">
        <title>Characterisation of pf16 and phiPMW: Two novel phages infecting Pseudomonas putida PpG1.</title>
        <authorList>
            <person name="Magill D.J."/>
            <person name="Krylov V.N."/>
            <person name="Shaburova O.V."/>
            <person name="Allen C.C.R."/>
            <person name="McGrath J.W."/>
            <person name="Quinn J.P."/>
            <person name="Kulakov L.A."/>
        </authorList>
    </citation>
    <scope>NUCLEOTIDE SEQUENCE [LARGE SCALE GENOMIC DNA]</scope>
</reference>